<keyword evidence="2" id="KW-0812">Transmembrane</keyword>
<sequence>MFSTNGTILDITVEGLRFLAYLLLLIGAVIGIFSNMSMIQEKYRSVWYRCRNTMVYMGLGVGIIQGLTSMVNIMIHQGWSAAIIPFTTASGRLANGCALIAFYITLAYVIPAILLWQRRNHHPSHRFISVLLYPVLELLLLSGLLTRNDSGVISIHLFYVFTGLCLIWLFVLQFMSGESKRRRERKHWWVSPDIKVGHHSSSNVQTESKPDSSLFHSKGF</sequence>
<feature type="transmembrane region" description="Helical" evidence="2">
    <location>
        <begin position="54"/>
        <end position="73"/>
    </location>
</feature>
<evidence type="ECO:0000313" key="3">
    <source>
        <dbReference type="EMBL" id="ODP30550.1"/>
    </source>
</evidence>
<accession>A0A1E3LC79</accession>
<feature type="transmembrane region" description="Helical" evidence="2">
    <location>
        <begin position="93"/>
        <end position="115"/>
    </location>
</feature>
<keyword evidence="2" id="KW-1133">Transmembrane helix</keyword>
<keyword evidence="4" id="KW-1185">Reference proteome</keyword>
<feature type="region of interest" description="Disordered" evidence="1">
    <location>
        <begin position="198"/>
        <end position="220"/>
    </location>
</feature>
<feature type="transmembrane region" description="Helical" evidence="2">
    <location>
        <begin position="15"/>
        <end position="33"/>
    </location>
</feature>
<dbReference type="Proteomes" id="UP000094578">
    <property type="component" value="Unassembled WGS sequence"/>
</dbReference>
<gene>
    <name evidence="3" type="ORF">PTI45_00059</name>
</gene>
<comment type="caution">
    <text evidence="3">The sequence shown here is derived from an EMBL/GenBank/DDBJ whole genome shotgun (WGS) entry which is preliminary data.</text>
</comment>
<name>A0A1E3LC79_9BACL</name>
<keyword evidence="2" id="KW-0472">Membrane</keyword>
<dbReference type="EMBL" id="MDER01000001">
    <property type="protein sequence ID" value="ODP30550.1"/>
    <property type="molecule type" value="Genomic_DNA"/>
</dbReference>
<dbReference type="AlphaFoldDB" id="A0A1E3LC79"/>
<dbReference type="RefSeq" id="WP_069325549.1">
    <property type="nucleotide sequence ID" value="NZ_MDER01000001.1"/>
</dbReference>
<evidence type="ECO:0000256" key="2">
    <source>
        <dbReference type="SAM" id="Phobius"/>
    </source>
</evidence>
<reference evidence="3 4" key="1">
    <citation type="submission" date="2016-08" db="EMBL/GenBank/DDBJ databases">
        <title>Genome sequencing of Paenibacillus sp. TI45-13ar, isolated from Korean traditional nuruk.</title>
        <authorList>
            <person name="Kim S.-J."/>
        </authorList>
    </citation>
    <scope>NUCLEOTIDE SEQUENCE [LARGE SCALE GENOMIC DNA]</scope>
    <source>
        <strain evidence="3 4">TI45-13ar</strain>
    </source>
</reference>
<feature type="transmembrane region" description="Helical" evidence="2">
    <location>
        <begin position="157"/>
        <end position="176"/>
    </location>
</feature>
<feature type="transmembrane region" description="Helical" evidence="2">
    <location>
        <begin position="127"/>
        <end position="145"/>
    </location>
</feature>
<evidence type="ECO:0000256" key="1">
    <source>
        <dbReference type="SAM" id="MobiDB-lite"/>
    </source>
</evidence>
<proteinExistence type="predicted"/>
<organism evidence="3 4">
    <name type="scientific">Paenibacillus nuruki</name>
    <dbReference type="NCBI Taxonomy" id="1886670"/>
    <lineage>
        <taxon>Bacteria</taxon>
        <taxon>Bacillati</taxon>
        <taxon>Bacillota</taxon>
        <taxon>Bacilli</taxon>
        <taxon>Bacillales</taxon>
        <taxon>Paenibacillaceae</taxon>
        <taxon>Paenibacillus</taxon>
    </lineage>
</organism>
<evidence type="ECO:0000313" key="4">
    <source>
        <dbReference type="Proteomes" id="UP000094578"/>
    </source>
</evidence>
<protein>
    <submittedName>
        <fullName evidence="3">Uncharacterized protein</fullName>
    </submittedName>
</protein>